<proteinExistence type="predicted"/>
<sequence>MTEPTPPVLRRRDAIARGYTDSEIRALCRTGGLRRLRPGTYLSGDVHTALGPEQRHLELVRATLPGVSTDAVVSHQSAAALHGLSLWSVPLDRVHVTRDLTGGGRRTRHLHLHCAPLPDRFVTICDGIRLTTVTRTVADLCRTASFEAAVTAGDSALHAATLGRGDVSDALAYAVGRPGYPAAVRAVGFLDGRSESVGESRSRIALSALGLPIPELQASLLGPDGHLLGRVDFLFADAGVVGEFDGKVKYGNYLRPGEDPGDAVFAEKQREDRIRDAGWEVVRWTWRDLDRPAVIGERIRRAMTRRGGRPRPLGTVLRAK</sequence>
<dbReference type="OrthoDB" id="5517693at2"/>
<keyword evidence="2" id="KW-1185">Reference proteome</keyword>
<gene>
    <name evidence="1" type="ORF">EGT67_02040</name>
</gene>
<evidence type="ECO:0008006" key="3">
    <source>
        <dbReference type="Google" id="ProtNLM"/>
    </source>
</evidence>
<comment type="caution">
    <text evidence="1">The sequence shown here is derived from an EMBL/GenBank/DDBJ whole genome shotgun (WGS) entry which is preliminary data.</text>
</comment>
<name>A0A438BJJ7_9NOCA</name>
<organism evidence="1 2">
    <name type="scientific">Prescottella agglutinans</name>
    <dbReference type="NCBI Taxonomy" id="1644129"/>
    <lineage>
        <taxon>Bacteria</taxon>
        <taxon>Bacillati</taxon>
        <taxon>Actinomycetota</taxon>
        <taxon>Actinomycetes</taxon>
        <taxon>Mycobacteriales</taxon>
        <taxon>Nocardiaceae</taxon>
        <taxon>Prescottella</taxon>
    </lineage>
</organism>
<dbReference type="Proteomes" id="UP000286208">
    <property type="component" value="Unassembled WGS sequence"/>
</dbReference>
<reference evidence="1 2" key="1">
    <citation type="submission" date="2018-11" db="EMBL/GenBank/DDBJ databases">
        <title>Rhodococcus spongicola sp. nov. and Rhodococcus xishaensis sp. nov. from marine sponges.</title>
        <authorList>
            <person name="Li L."/>
            <person name="Lin H.W."/>
        </authorList>
    </citation>
    <scope>NUCLEOTIDE SEQUENCE [LARGE SCALE GENOMIC DNA]</scope>
    <source>
        <strain evidence="1 2">CCTCC AB2014297</strain>
    </source>
</reference>
<accession>A0A438BJJ7</accession>
<dbReference type="RefSeq" id="WP_127914354.1">
    <property type="nucleotide sequence ID" value="NZ_RKLP01000001.1"/>
</dbReference>
<evidence type="ECO:0000313" key="2">
    <source>
        <dbReference type="Proteomes" id="UP000286208"/>
    </source>
</evidence>
<evidence type="ECO:0000313" key="1">
    <source>
        <dbReference type="EMBL" id="RVW11246.1"/>
    </source>
</evidence>
<protein>
    <recommendedName>
        <fullName evidence="3">Type IV toxin-antitoxin system AbiEi family antitoxin domain-containing protein</fullName>
    </recommendedName>
</protein>
<dbReference type="AlphaFoldDB" id="A0A438BJJ7"/>
<dbReference type="EMBL" id="RKLP01000001">
    <property type="protein sequence ID" value="RVW11246.1"/>
    <property type="molecule type" value="Genomic_DNA"/>
</dbReference>